<reference evidence="1" key="1">
    <citation type="journal article" date="2011" name="PLoS Biol.">
        <title>Gene gain and loss during evolution of obligate parasitism in the white rust pathogen of Arabidopsis thaliana.</title>
        <authorList>
            <person name="Kemen E."/>
            <person name="Gardiner A."/>
            <person name="Schultz-Larsen T."/>
            <person name="Kemen A.C."/>
            <person name="Balmuth A.L."/>
            <person name="Robert-Seilaniantz A."/>
            <person name="Bailey K."/>
            <person name="Holub E."/>
            <person name="Studholme D.J."/>
            <person name="Maclean D."/>
            <person name="Jones J.D."/>
        </authorList>
    </citation>
    <scope>NUCLEOTIDE SEQUENCE</scope>
</reference>
<dbReference type="EMBL" id="FR824059">
    <property type="protein sequence ID" value="CCA15755.1"/>
    <property type="molecule type" value="Genomic_DNA"/>
</dbReference>
<dbReference type="CDD" id="cd09272">
    <property type="entry name" value="RNase_HI_RT_Ty1"/>
    <property type="match status" value="1"/>
</dbReference>
<dbReference type="HOGENOM" id="CLU_001650_6_3_1"/>
<proteinExistence type="predicted"/>
<protein>
    <submittedName>
        <fullName evidence="1">AlNc14C14G1661 protein</fullName>
    </submittedName>
</protein>
<evidence type="ECO:0000313" key="1">
    <source>
        <dbReference type="EMBL" id="CCA15755.1"/>
    </source>
</evidence>
<gene>
    <name evidence="1" type="primary">AlNc14C14G1661</name>
    <name evidence="1" type="ORF">ALNC14_018980</name>
</gene>
<organism evidence="1">
    <name type="scientific">Albugo laibachii Nc14</name>
    <dbReference type="NCBI Taxonomy" id="890382"/>
    <lineage>
        <taxon>Eukaryota</taxon>
        <taxon>Sar</taxon>
        <taxon>Stramenopiles</taxon>
        <taxon>Oomycota</taxon>
        <taxon>Peronosporomycetes</taxon>
        <taxon>Albuginales</taxon>
        <taxon>Albuginaceae</taxon>
        <taxon>Albugo</taxon>
    </lineage>
</organism>
<sequence length="120" mass="13356">MEAEFIATSQAGCELLGLRGLFQELGINIAEPLKMKMESQAIKQLQSEKSTTSAKHVDILLKFICHYAHTTVVQPIFVKSGEMIADLLTKDLPTTRIAELCDMFILKIIHCTGEEECSDL</sequence>
<accession>F0W3T5</accession>
<reference evidence="1" key="2">
    <citation type="submission" date="2011-02" db="EMBL/GenBank/DDBJ databases">
        <authorList>
            <person name="MacLean D."/>
        </authorList>
    </citation>
    <scope>NUCLEOTIDE SEQUENCE</scope>
</reference>
<name>F0W3T5_9STRA</name>
<dbReference type="AlphaFoldDB" id="F0W3T5"/>